<dbReference type="RefSeq" id="WP_101298807.1">
    <property type="nucleotide sequence ID" value="NZ_CP025197.1"/>
</dbReference>
<dbReference type="AlphaFoldDB" id="A0A2K9EET5"/>
<dbReference type="GO" id="GO:0000160">
    <property type="term" value="P:phosphorelay signal transduction system"/>
    <property type="evidence" value="ECO:0007669"/>
    <property type="project" value="InterPro"/>
</dbReference>
<dbReference type="PROSITE" id="PS51755">
    <property type="entry name" value="OMPR_PHOB"/>
    <property type="match status" value="1"/>
</dbReference>
<dbReference type="CDD" id="cd00383">
    <property type="entry name" value="trans_reg_C"/>
    <property type="match status" value="1"/>
</dbReference>
<dbReference type="InterPro" id="IPR036388">
    <property type="entry name" value="WH-like_DNA-bd_sf"/>
</dbReference>
<evidence type="ECO:0000313" key="4">
    <source>
        <dbReference type="EMBL" id="AUG56403.1"/>
    </source>
</evidence>
<evidence type="ECO:0000313" key="7">
    <source>
        <dbReference type="Proteomes" id="UP000239720"/>
    </source>
</evidence>
<reference evidence="4 6" key="1">
    <citation type="submission" date="2017-12" db="EMBL/GenBank/DDBJ databases">
        <title>Complete genome sequence of Herbivorax saccincola GGR1, a novel Cellulosome-producing hydrolytic bacterium in a thermophilic biogas plant, established by Illumina and Nanopore MinION sequencing.</title>
        <authorList>
            <person name="Pechtl A."/>
            <person name="Ruckert C."/>
            <person name="Koeck D.E."/>
            <person name="Maus I."/>
            <person name="Winkler A."/>
            <person name="Kalinowski J."/>
            <person name="Puhler A."/>
            <person name="Schwarz W.W."/>
            <person name="Zverlov V.V."/>
            <person name="Schluter A."/>
            <person name="Liebl W."/>
        </authorList>
    </citation>
    <scope>NUCLEOTIDE SEQUENCE [LARGE SCALE GENOMIC DNA]</scope>
    <source>
        <strain evidence="4">GGR1</strain>
        <strain evidence="6">SR1</strain>
    </source>
</reference>
<dbReference type="GO" id="GO:0003677">
    <property type="term" value="F:DNA binding"/>
    <property type="evidence" value="ECO:0007669"/>
    <property type="project" value="UniProtKB-UniRule"/>
</dbReference>
<dbReference type="Proteomes" id="UP000233534">
    <property type="component" value="Chromosome"/>
</dbReference>
<name>A0A2K9EET5_9FIRM</name>
<keyword evidence="6" id="KW-1185">Reference proteome</keyword>
<accession>A0A2K9EET5</accession>
<dbReference type="Proteomes" id="UP000239720">
    <property type="component" value="Unassembled WGS sequence"/>
</dbReference>
<dbReference type="EMBL" id="NEMB01000003">
    <property type="protein sequence ID" value="PQQ66492.1"/>
    <property type="molecule type" value="Genomic_DNA"/>
</dbReference>
<dbReference type="InterPro" id="IPR001867">
    <property type="entry name" value="OmpR/PhoB-type_DNA-bd"/>
</dbReference>
<evidence type="ECO:0000259" key="3">
    <source>
        <dbReference type="PROSITE" id="PS51755"/>
    </source>
</evidence>
<dbReference type="OrthoDB" id="9787103at2"/>
<feature type="DNA-binding region" description="OmpR/PhoB-type" evidence="2">
    <location>
        <begin position="1"/>
        <end position="55"/>
    </location>
</feature>
<dbReference type="GO" id="GO:0006355">
    <property type="term" value="P:regulation of DNA-templated transcription"/>
    <property type="evidence" value="ECO:0007669"/>
    <property type="project" value="InterPro"/>
</dbReference>
<gene>
    <name evidence="4" type="primary">regX1</name>
    <name evidence="5" type="ORF">B9R14_06830</name>
    <name evidence="4" type="ORF">HVS_02230</name>
</gene>
<evidence type="ECO:0000256" key="1">
    <source>
        <dbReference type="ARBA" id="ARBA00023125"/>
    </source>
</evidence>
<dbReference type="EMBL" id="CP025197">
    <property type="protein sequence ID" value="AUG56403.1"/>
    <property type="molecule type" value="Genomic_DNA"/>
</dbReference>
<organism evidence="4 6">
    <name type="scientific">Acetivibrio saccincola</name>
    <dbReference type="NCBI Taxonomy" id="1677857"/>
    <lineage>
        <taxon>Bacteria</taxon>
        <taxon>Bacillati</taxon>
        <taxon>Bacillota</taxon>
        <taxon>Clostridia</taxon>
        <taxon>Eubacteriales</taxon>
        <taxon>Oscillospiraceae</taxon>
        <taxon>Acetivibrio</taxon>
    </lineage>
</organism>
<dbReference type="KEGG" id="hsc:HVS_02230"/>
<protein>
    <submittedName>
        <fullName evidence="4">Sensory transduction protein regX3</fullName>
    </submittedName>
</protein>
<dbReference type="SUPFAM" id="SSF46894">
    <property type="entry name" value="C-terminal effector domain of the bipartite response regulators"/>
    <property type="match status" value="1"/>
</dbReference>
<sequence length="57" mass="6832">MFTKQEIYEYLWDEPYFRDDNTIMVHISNLRDKIEGEPNTPKILTIRGLGYMMDEGC</sequence>
<keyword evidence="1 2" id="KW-0238">DNA-binding</keyword>
<evidence type="ECO:0000313" key="6">
    <source>
        <dbReference type="Proteomes" id="UP000233534"/>
    </source>
</evidence>
<proteinExistence type="predicted"/>
<feature type="domain" description="OmpR/PhoB-type" evidence="3">
    <location>
        <begin position="1"/>
        <end position="55"/>
    </location>
</feature>
<reference evidence="5 7" key="2">
    <citation type="journal article" date="2018" name="Syst. Appl. Microbiol.">
        <title>Characterization and high-quality draft genome sequence of Herbivorax saccincola A7, an anaerobic, alkaliphilic, thermophilic, cellulolytic, and xylanolytic bacterium.</title>
        <authorList>
            <person name="Aikawa S."/>
            <person name="Baramee S."/>
            <person name="Sermsathanaswadi J."/>
            <person name="Thianheng P."/>
            <person name="Tachaapaikoon C."/>
            <person name="Shikata A."/>
            <person name="Waeonukul R."/>
            <person name="Pason P."/>
            <person name="Ratanakhanokchai K."/>
            <person name="Kosugi A."/>
        </authorList>
    </citation>
    <scope>NUCLEOTIDE SEQUENCE [LARGE SCALE GENOMIC DNA]</scope>
    <source>
        <strain evidence="5 7">A7</strain>
    </source>
</reference>
<dbReference type="InterPro" id="IPR016032">
    <property type="entry name" value="Sig_transdc_resp-reg_C-effctor"/>
</dbReference>
<dbReference type="Gene3D" id="1.10.10.10">
    <property type="entry name" value="Winged helix-like DNA-binding domain superfamily/Winged helix DNA-binding domain"/>
    <property type="match status" value="1"/>
</dbReference>
<dbReference type="Pfam" id="PF00486">
    <property type="entry name" value="Trans_reg_C"/>
    <property type="match status" value="1"/>
</dbReference>
<evidence type="ECO:0000313" key="5">
    <source>
        <dbReference type="EMBL" id="PQQ66492.1"/>
    </source>
</evidence>
<evidence type="ECO:0000256" key="2">
    <source>
        <dbReference type="PROSITE-ProRule" id="PRU01091"/>
    </source>
</evidence>